<feature type="transmembrane region" description="Helical" evidence="1">
    <location>
        <begin position="12"/>
        <end position="31"/>
    </location>
</feature>
<comment type="caution">
    <text evidence="2">The sequence shown here is derived from an EMBL/GenBank/DDBJ whole genome shotgun (WGS) entry which is preliminary data.</text>
</comment>
<evidence type="ECO:0000313" key="3">
    <source>
        <dbReference type="Proteomes" id="UP000316008"/>
    </source>
</evidence>
<keyword evidence="1" id="KW-0472">Membrane</keyword>
<organism evidence="2 3">
    <name type="scientific">Fluviicola chungangensis</name>
    <dbReference type="NCBI Taxonomy" id="2597671"/>
    <lineage>
        <taxon>Bacteria</taxon>
        <taxon>Pseudomonadati</taxon>
        <taxon>Bacteroidota</taxon>
        <taxon>Flavobacteriia</taxon>
        <taxon>Flavobacteriales</taxon>
        <taxon>Crocinitomicaceae</taxon>
        <taxon>Fluviicola</taxon>
    </lineage>
</organism>
<reference evidence="2 3" key="1">
    <citation type="submission" date="2019-07" db="EMBL/GenBank/DDBJ databases">
        <authorList>
            <person name="Huq M.A."/>
        </authorList>
    </citation>
    <scope>NUCLEOTIDE SEQUENCE [LARGE SCALE GENOMIC DNA]</scope>
    <source>
        <strain evidence="2 3">MAH-3</strain>
    </source>
</reference>
<sequence length="179" mass="19695">MNAAHSHLIINHFPIIGLILGIIVLLIGILAKSSVTRRVGLLLFVIAGITAQISDATGEGAEHFVEEAVEQRTLSQDCPDAIQQTLENTEETETLIHIHEEHAEELMPIMWGIIALSIIALFLEFRKKSMAMPASIIVLIVGVIAAYFAKEVGNSGGEISHPEIRKDFKLKETTYQDED</sequence>
<protein>
    <submittedName>
        <fullName evidence="2">Uncharacterized protein</fullName>
    </submittedName>
</protein>
<evidence type="ECO:0000313" key="2">
    <source>
        <dbReference type="EMBL" id="TSJ47893.1"/>
    </source>
</evidence>
<dbReference type="EMBL" id="VLPL01000001">
    <property type="protein sequence ID" value="TSJ47893.1"/>
    <property type="molecule type" value="Genomic_DNA"/>
</dbReference>
<feature type="transmembrane region" description="Helical" evidence="1">
    <location>
        <begin position="130"/>
        <end position="149"/>
    </location>
</feature>
<accession>A0A556N740</accession>
<name>A0A556N740_9FLAO</name>
<dbReference type="RefSeq" id="WP_144331428.1">
    <property type="nucleotide sequence ID" value="NZ_VLPL01000001.1"/>
</dbReference>
<gene>
    <name evidence="2" type="ORF">FO442_01825</name>
</gene>
<keyword evidence="1" id="KW-1133">Transmembrane helix</keyword>
<keyword evidence="3" id="KW-1185">Reference proteome</keyword>
<dbReference type="Proteomes" id="UP000316008">
    <property type="component" value="Unassembled WGS sequence"/>
</dbReference>
<proteinExistence type="predicted"/>
<dbReference type="AlphaFoldDB" id="A0A556N740"/>
<keyword evidence="1" id="KW-0812">Transmembrane</keyword>
<dbReference type="OrthoDB" id="853672at2"/>
<evidence type="ECO:0000256" key="1">
    <source>
        <dbReference type="SAM" id="Phobius"/>
    </source>
</evidence>
<feature type="transmembrane region" description="Helical" evidence="1">
    <location>
        <begin position="38"/>
        <end position="54"/>
    </location>
</feature>
<feature type="transmembrane region" description="Helical" evidence="1">
    <location>
        <begin position="106"/>
        <end position="123"/>
    </location>
</feature>